<proteinExistence type="predicted"/>
<dbReference type="Proteomes" id="UP000029120">
    <property type="component" value="Unassembled WGS sequence"/>
</dbReference>
<gene>
    <name evidence="2" type="ORF">AALP_AAs42163U000100</name>
</gene>
<dbReference type="Gramene" id="KFK23653">
    <property type="protein sequence ID" value="KFK23653"/>
    <property type="gene ID" value="AALP_AAs42163U000100"/>
</dbReference>
<evidence type="ECO:0000256" key="1">
    <source>
        <dbReference type="SAM" id="MobiDB-lite"/>
    </source>
</evidence>
<feature type="region of interest" description="Disordered" evidence="1">
    <location>
        <begin position="11"/>
        <end position="43"/>
    </location>
</feature>
<keyword evidence="3" id="KW-1185">Reference proteome</keyword>
<evidence type="ECO:0000313" key="3">
    <source>
        <dbReference type="Proteomes" id="UP000029120"/>
    </source>
</evidence>
<reference evidence="3" key="1">
    <citation type="journal article" date="2015" name="Nat. Plants">
        <title>Genome expansion of Arabis alpina linked with retrotransposition and reduced symmetric DNA methylation.</title>
        <authorList>
            <person name="Willing E.M."/>
            <person name="Rawat V."/>
            <person name="Mandakova T."/>
            <person name="Maumus F."/>
            <person name="James G.V."/>
            <person name="Nordstroem K.J."/>
            <person name="Becker C."/>
            <person name="Warthmann N."/>
            <person name="Chica C."/>
            <person name="Szarzynska B."/>
            <person name="Zytnicki M."/>
            <person name="Albani M.C."/>
            <person name="Kiefer C."/>
            <person name="Bergonzi S."/>
            <person name="Castaings L."/>
            <person name="Mateos J.L."/>
            <person name="Berns M.C."/>
            <person name="Bujdoso N."/>
            <person name="Piofczyk T."/>
            <person name="de Lorenzo L."/>
            <person name="Barrero-Sicilia C."/>
            <person name="Mateos I."/>
            <person name="Piednoel M."/>
            <person name="Hagmann J."/>
            <person name="Chen-Min-Tao R."/>
            <person name="Iglesias-Fernandez R."/>
            <person name="Schuster S.C."/>
            <person name="Alonso-Blanco C."/>
            <person name="Roudier F."/>
            <person name="Carbonero P."/>
            <person name="Paz-Ares J."/>
            <person name="Davis S.J."/>
            <person name="Pecinka A."/>
            <person name="Quesneville H."/>
            <person name="Colot V."/>
            <person name="Lysak M.A."/>
            <person name="Weigel D."/>
            <person name="Coupland G."/>
            <person name="Schneeberger K."/>
        </authorList>
    </citation>
    <scope>NUCLEOTIDE SEQUENCE [LARGE SCALE GENOMIC DNA]</scope>
    <source>
        <strain evidence="3">cv. Pajares</strain>
    </source>
</reference>
<name>A0A087G1A1_ARAAL</name>
<feature type="compositionally biased region" description="Basic residues" evidence="1">
    <location>
        <begin position="11"/>
        <end position="29"/>
    </location>
</feature>
<organism evidence="2 3">
    <name type="scientific">Arabis alpina</name>
    <name type="common">Alpine rock-cress</name>
    <dbReference type="NCBI Taxonomy" id="50452"/>
    <lineage>
        <taxon>Eukaryota</taxon>
        <taxon>Viridiplantae</taxon>
        <taxon>Streptophyta</taxon>
        <taxon>Embryophyta</taxon>
        <taxon>Tracheophyta</taxon>
        <taxon>Spermatophyta</taxon>
        <taxon>Magnoliopsida</taxon>
        <taxon>eudicotyledons</taxon>
        <taxon>Gunneridae</taxon>
        <taxon>Pentapetalae</taxon>
        <taxon>rosids</taxon>
        <taxon>malvids</taxon>
        <taxon>Brassicales</taxon>
        <taxon>Brassicaceae</taxon>
        <taxon>Arabideae</taxon>
        <taxon>Arabis</taxon>
    </lineage>
</organism>
<dbReference type="AlphaFoldDB" id="A0A087G1A1"/>
<dbReference type="EMBL" id="KL976817">
    <property type="protein sequence ID" value="KFK23653.1"/>
    <property type="molecule type" value="Genomic_DNA"/>
</dbReference>
<protein>
    <submittedName>
        <fullName evidence="2">Uncharacterized protein</fullName>
    </submittedName>
</protein>
<sequence length="43" mass="5234">MLPEKLLYVRSRKGSRRQKMRRKLRRQSLHIRSSTSEAIDDFC</sequence>
<accession>A0A087G1A1</accession>
<evidence type="ECO:0000313" key="2">
    <source>
        <dbReference type="EMBL" id="KFK23653.1"/>
    </source>
</evidence>